<name>A0A9D4ZX01_PEA</name>
<keyword evidence="2" id="KW-1185">Reference proteome</keyword>
<proteinExistence type="predicted"/>
<protein>
    <submittedName>
        <fullName evidence="1">Uncharacterized protein</fullName>
    </submittedName>
</protein>
<comment type="caution">
    <text evidence="1">The sequence shown here is derived from an EMBL/GenBank/DDBJ whole genome shotgun (WGS) entry which is preliminary data.</text>
</comment>
<dbReference type="Gramene" id="Psat07G0321100-T1">
    <property type="protein sequence ID" value="KAI5386979.1"/>
    <property type="gene ID" value="KIW84_073211"/>
</dbReference>
<sequence>IIIIVMSKPSNSRPPSRLLKHATWSPDMLREEAWRRRKNDHVSRSSTLRLTKSVSEDDLQELKACFELGFGFDSAETDPKLSNTIPALKLYHAVNKQYNDHSLSRSSSSSSIVSDSGIANTTAIFNPAEDLPAKKNRLKQWAKMVACVARQSSSSKGSSSSQQID</sequence>
<dbReference type="InterPro" id="IPR012881">
    <property type="entry name" value="DUF1685"/>
</dbReference>
<dbReference type="EMBL" id="JAMSHJ010000007">
    <property type="protein sequence ID" value="KAI5386979.1"/>
    <property type="molecule type" value="Genomic_DNA"/>
</dbReference>
<gene>
    <name evidence="1" type="ORF">KIW84_073211</name>
</gene>
<dbReference type="Proteomes" id="UP001058974">
    <property type="component" value="Chromosome 7"/>
</dbReference>
<reference evidence="1 2" key="1">
    <citation type="journal article" date="2022" name="Nat. Genet.">
        <title>Improved pea reference genome and pan-genome highlight genomic features and evolutionary characteristics.</title>
        <authorList>
            <person name="Yang T."/>
            <person name="Liu R."/>
            <person name="Luo Y."/>
            <person name="Hu S."/>
            <person name="Wang D."/>
            <person name="Wang C."/>
            <person name="Pandey M.K."/>
            <person name="Ge S."/>
            <person name="Xu Q."/>
            <person name="Li N."/>
            <person name="Li G."/>
            <person name="Huang Y."/>
            <person name="Saxena R.K."/>
            <person name="Ji Y."/>
            <person name="Li M."/>
            <person name="Yan X."/>
            <person name="He Y."/>
            <person name="Liu Y."/>
            <person name="Wang X."/>
            <person name="Xiang C."/>
            <person name="Varshney R.K."/>
            <person name="Ding H."/>
            <person name="Gao S."/>
            <person name="Zong X."/>
        </authorList>
    </citation>
    <scope>NUCLEOTIDE SEQUENCE [LARGE SCALE GENOMIC DNA]</scope>
    <source>
        <strain evidence="1 2">cv. Zhongwan 6</strain>
    </source>
</reference>
<dbReference type="Pfam" id="PF07939">
    <property type="entry name" value="DUF1685"/>
    <property type="match status" value="1"/>
</dbReference>
<accession>A0A9D4ZX01</accession>
<evidence type="ECO:0000313" key="2">
    <source>
        <dbReference type="Proteomes" id="UP001058974"/>
    </source>
</evidence>
<dbReference type="PANTHER" id="PTHR31865:SF22">
    <property type="entry name" value="DUF1685 FAMILY PROTEIN"/>
    <property type="match status" value="1"/>
</dbReference>
<feature type="non-terminal residue" evidence="1">
    <location>
        <position position="165"/>
    </location>
</feature>
<organism evidence="1 2">
    <name type="scientific">Pisum sativum</name>
    <name type="common">Garden pea</name>
    <name type="synonym">Lathyrus oleraceus</name>
    <dbReference type="NCBI Taxonomy" id="3888"/>
    <lineage>
        <taxon>Eukaryota</taxon>
        <taxon>Viridiplantae</taxon>
        <taxon>Streptophyta</taxon>
        <taxon>Embryophyta</taxon>
        <taxon>Tracheophyta</taxon>
        <taxon>Spermatophyta</taxon>
        <taxon>Magnoliopsida</taxon>
        <taxon>eudicotyledons</taxon>
        <taxon>Gunneridae</taxon>
        <taxon>Pentapetalae</taxon>
        <taxon>rosids</taxon>
        <taxon>fabids</taxon>
        <taxon>Fabales</taxon>
        <taxon>Fabaceae</taxon>
        <taxon>Papilionoideae</taxon>
        <taxon>50 kb inversion clade</taxon>
        <taxon>NPAAA clade</taxon>
        <taxon>Hologalegina</taxon>
        <taxon>IRL clade</taxon>
        <taxon>Fabeae</taxon>
        <taxon>Lathyrus</taxon>
    </lineage>
</organism>
<evidence type="ECO:0000313" key="1">
    <source>
        <dbReference type="EMBL" id="KAI5386979.1"/>
    </source>
</evidence>
<dbReference type="PANTHER" id="PTHR31865">
    <property type="entry name" value="OSJNBA0071G03.3 PROTEIN"/>
    <property type="match status" value="1"/>
</dbReference>
<dbReference type="AlphaFoldDB" id="A0A9D4ZX01"/>